<evidence type="ECO:0000256" key="1">
    <source>
        <dbReference type="ARBA" id="ARBA00010641"/>
    </source>
</evidence>
<keyword evidence="4" id="KW-0804">Transcription</keyword>
<comment type="caution">
    <text evidence="6">The sequence shown here is derived from an EMBL/GenBank/DDBJ whole genome shotgun (WGS) entry which is preliminary data.</text>
</comment>
<dbReference type="CDD" id="cd06171">
    <property type="entry name" value="Sigma70_r4"/>
    <property type="match status" value="1"/>
</dbReference>
<evidence type="ECO:0000313" key="6">
    <source>
        <dbReference type="EMBL" id="MFC0081059.1"/>
    </source>
</evidence>
<reference evidence="6 7" key="1">
    <citation type="submission" date="2024-09" db="EMBL/GenBank/DDBJ databases">
        <authorList>
            <person name="Sun Q."/>
            <person name="Mori K."/>
        </authorList>
    </citation>
    <scope>NUCLEOTIDE SEQUENCE [LARGE SCALE GENOMIC DNA]</scope>
    <source>
        <strain evidence="6 7">JCM 15389</strain>
    </source>
</reference>
<gene>
    <name evidence="6" type="ORF">ACFFRE_02655</name>
</gene>
<sequence>MGEWGTTGGRGGASHLARLPAPASAPVELVRTAALLTGDPAVAGRLAEEAVVRGGPGDPREQLHWVVRACRLVARRRRGGPGQPWGGLSLASPPELQELAAVLGLLPERLRTPLVLRYFCDLPVGAVADALGWRPAVVEARLGQALARLRGLLEL</sequence>
<dbReference type="SUPFAM" id="SSF88659">
    <property type="entry name" value="Sigma3 and sigma4 domains of RNA polymerase sigma factors"/>
    <property type="match status" value="1"/>
</dbReference>
<dbReference type="Proteomes" id="UP001589788">
    <property type="component" value="Unassembled WGS sequence"/>
</dbReference>
<dbReference type="Pfam" id="PF08281">
    <property type="entry name" value="Sigma70_r4_2"/>
    <property type="match status" value="1"/>
</dbReference>
<dbReference type="EMBL" id="JBHLYQ010000014">
    <property type="protein sequence ID" value="MFC0081059.1"/>
    <property type="molecule type" value="Genomic_DNA"/>
</dbReference>
<evidence type="ECO:0000259" key="5">
    <source>
        <dbReference type="Pfam" id="PF08281"/>
    </source>
</evidence>
<dbReference type="RefSeq" id="WP_377787925.1">
    <property type="nucleotide sequence ID" value="NZ_JBHLYQ010000014.1"/>
</dbReference>
<protein>
    <submittedName>
        <fullName evidence="6">Sigma factor-like helix-turn-helix DNA-binding protein</fullName>
    </submittedName>
</protein>
<keyword evidence="2" id="KW-0805">Transcription regulation</keyword>
<keyword evidence="3" id="KW-0731">Sigma factor</keyword>
<name>A0ABV6C437_9ACTN</name>
<dbReference type="InterPro" id="IPR013249">
    <property type="entry name" value="RNA_pol_sigma70_r4_t2"/>
</dbReference>
<keyword evidence="7" id="KW-1185">Reference proteome</keyword>
<comment type="similarity">
    <text evidence="1">Belongs to the sigma-70 factor family. ECF subfamily.</text>
</comment>
<organism evidence="6 7">
    <name type="scientific">Aciditerrimonas ferrireducens</name>
    <dbReference type="NCBI Taxonomy" id="667306"/>
    <lineage>
        <taxon>Bacteria</taxon>
        <taxon>Bacillati</taxon>
        <taxon>Actinomycetota</taxon>
        <taxon>Acidimicrobiia</taxon>
        <taxon>Acidimicrobiales</taxon>
        <taxon>Acidimicrobiaceae</taxon>
        <taxon>Aciditerrimonas</taxon>
    </lineage>
</organism>
<dbReference type="InterPro" id="IPR013324">
    <property type="entry name" value="RNA_pol_sigma_r3/r4-like"/>
</dbReference>
<feature type="domain" description="RNA polymerase sigma factor 70 region 4 type 2" evidence="5">
    <location>
        <begin position="97"/>
        <end position="149"/>
    </location>
</feature>
<evidence type="ECO:0000256" key="3">
    <source>
        <dbReference type="ARBA" id="ARBA00023082"/>
    </source>
</evidence>
<dbReference type="Gene3D" id="1.10.10.10">
    <property type="entry name" value="Winged helix-like DNA-binding domain superfamily/Winged helix DNA-binding domain"/>
    <property type="match status" value="1"/>
</dbReference>
<evidence type="ECO:0000256" key="2">
    <source>
        <dbReference type="ARBA" id="ARBA00023015"/>
    </source>
</evidence>
<accession>A0ABV6C437</accession>
<proteinExistence type="inferred from homology"/>
<dbReference type="InterPro" id="IPR036388">
    <property type="entry name" value="WH-like_DNA-bd_sf"/>
</dbReference>
<evidence type="ECO:0000313" key="7">
    <source>
        <dbReference type="Proteomes" id="UP001589788"/>
    </source>
</evidence>
<evidence type="ECO:0000256" key="4">
    <source>
        <dbReference type="ARBA" id="ARBA00023163"/>
    </source>
</evidence>